<sequence length="356" mass="42843">MSLKKLITKEIETKFPKVYKSKNDKISNFYIWFYSKNFWSILLIYNALILIIALYSKYIDFEFLKILDIKFEDTVKTFTTGIITLVSMNLFVTNLLLTHLKDERDDIQSIIDRKVNFKFITYLGFTLIICVLCLYFFSPSITNVNVKSNILIFIFSSFVCYILLLIILYNTVFNFIHKTKRTEIVKSELNLEFYKAFYIDYFKRRFKEEYINLMEDKLNFQLYPIWQEVEGINHYTHKSSKNIYLKDISVNAVTKLSKEINNTKKYYHVLELGKQYQKDTEIKLFSFSKKKNFKYNKIYSFSKKAPLQSEYSQEYLDKLLKKINDNTLSNKYYELSTNLKNLEDIYEEYIELENEI</sequence>
<feature type="transmembrane region" description="Helical" evidence="1">
    <location>
        <begin position="38"/>
        <end position="58"/>
    </location>
</feature>
<comment type="caution">
    <text evidence="2">The sequence shown here is derived from an EMBL/GenBank/DDBJ whole genome shotgun (WGS) entry which is preliminary data.</text>
</comment>
<reference evidence="2 3" key="1">
    <citation type="submission" date="2018-07" db="EMBL/GenBank/DDBJ databases">
        <title>Chryseobacterium lacus sp. nov., isolated from lake water.</title>
        <authorList>
            <person name="Li C.-M."/>
        </authorList>
    </citation>
    <scope>NUCLEOTIDE SEQUENCE [LARGE SCALE GENOMIC DNA]</scope>
    <source>
        <strain evidence="2 3">YLOS41</strain>
    </source>
</reference>
<feature type="transmembrane region" description="Helical" evidence="1">
    <location>
        <begin position="150"/>
        <end position="172"/>
    </location>
</feature>
<keyword evidence="1" id="KW-0812">Transmembrane</keyword>
<dbReference type="AlphaFoldDB" id="A0A368MWY7"/>
<keyword evidence="1" id="KW-0472">Membrane</keyword>
<organism evidence="2 3">
    <name type="scientific">Chryseobacterium lacus</name>
    <dbReference type="NCBI Taxonomy" id="2058346"/>
    <lineage>
        <taxon>Bacteria</taxon>
        <taxon>Pseudomonadati</taxon>
        <taxon>Bacteroidota</taxon>
        <taxon>Flavobacteriia</taxon>
        <taxon>Flavobacteriales</taxon>
        <taxon>Weeksellaceae</taxon>
        <taxon>Chryseobacterium group</taxon>
        <taxon>Chryseobacterium</taxon>
    </lineage>
</organism>
<dbReference type="RefSeq" id="WP_114304464.1">
    <property type="nucleotide sequence ID" value="NZ_QPIE01000007.1"/>
</dbReference>
<protein>
    <submittedName>
        <fullName evidence="2">Uncharacterized protein</fullName>
    </submittedName>
</protein>
<feature type="transmembrane region" description="Helical" evidence="1">
    <location>
        <begin position="119"/>
        <end position="138"/>
    </location>
</feature>
<keyword evidence="3" id="KW-1185">Reference proteome</keyword>
<dbReference type="OrthoDB" id="1451931at2"/>
<evidence type="ECO:0000313" key="3">
    <source>
        <dbReference type="Proteomes" id="UP000252172"/>
    </source>
</evidence>
<dbReference type="EMBL" id="QPIE01000007">
    <property type="protein sequence ID" value="RCU42363.1"/>
    <property type="molecule type" value="Genomic_DNA"/>
</dbReference>
<dbReference type="Proteomes" id="UP000252172">
    <property type="component" value="Unassembled WGS sequence"/>
</dbReference>
<name>A0A368MWY7_9FLAO</name>
<accession>A0A368MWY7</accession>
<feature type="transmembrane region" description="Helical" evidence="1">
    <location>
        <begin position="78"/>
        <end position="98"/>
    </location>
</feature>
<gene>
    <name evidence="2" type="ORF">DQ356_10600</name>
</gene>
<proteinExistence type="predicted"/>
<keyword evidence="1" id="KW-1133">Transmembrane helix</keyword>
<evidence type="ECO:0000313" key="2">
    <source>
        <dbReference type="EMBL" id="RCU42363.1"/>
    </source>
</evidence>
<evidence type="ECO:0000256" key="1">
    <source>
        <dbReference type="SAM" id="Phobius"/>
    </source>
</evidence>